<dbReference type="Pfam" id="PF00014">
    <property type="entry name" value="Kunitz_BPTI"/>
    <property type="match status" value="1"/>
</dbReference>
<dbReference type="Gene3D" id="4.10.410.10">
    <property type="entry name" value="Pancreatic trypsin inhibitor Kunitz domain"/>
    <property type="match status" value="2"/>
</dbReference>
<evidence type="ECO:0000313" key="7">
    <source>
        <dbReference type="EMBL" id="JAA71729.1"/>
    </source>
</evidence>
<accession>A0A0K8RMI5</accession>
<dbReference type="InterPro" id="IPR002223">
    <property type="entry name" value="Kunitz_BPTI"/>
</dbReference>
<evidence type="ECO:0000256" key="1">
    <source>
        <dbReference type="ARBA" id="ARBA00022690"/>
    </source>
</evidence>
<dbReference type="PANTHER" id="PTHR10083">
    <property type="entry name" value="KUNITZ-TYPE PROTEASE INHIBITOR-RELATED"/>
    <property type="match status" value="1"/>
</dbReference>
<dbReference type="CDD" id="cd22593">
    <property type="entry name" value="Kunitz_conkunitzin"/>
    <property type="match status" value="1"/>
</dbReference>
<dbReference type="GO" id="GO:0005615">
    <property type="term" value="C:extracellular space"/>
    <property type="evidence" value="ECO:0007669"/>
    <property type="project" value="TreeGrafter"/>
</dbReference>
<dbReference type="GO" id="GO:0004867">
    <property type="term" value="F:serine-type endopeptidase inhibitor activity"/>
    <property type="evidence" value="ECO:0007669"/>
    <property type="project" value="UniProtKB-KW"/>
</dbReference>
<name>A0A0K8RMI5_IXORI</name>
<feature type="domain" description="BPTI/Kunitz inhibitor" evidence="6">
    <location>
        <begin position="30"/>
        <end position="85"/>
    </location>
</feature>
<dbReference type="EMBL" id="GADI01002079">
    <property type="protein sequence ID" value="JAA71729.1"/>
    <property type="molecule type" value="mRNA"/>
</dbReference>
<sequence>MKCMLLVILAAIQVITSNVWSWPGMSEQFCESVPNSTLPKCTTFRNLIRYFFNETIKRCQGISINNCFESGDNFFPSMGDCIQYCRPSQTRGRCWHEPNPGFGSDNLTRWYYDFEENQCYLFFYKGDNGNRNNFLYRAECIDACRYPSTYFEENKKAIQDLIKAYKKRREDERKKKAQNETVVTESISNNETTKQAPSIKLYV</sequence>
<dbReference type="PANTHER" id="PTHR10083:SF374">
    <property type="entry name" value="BPTI_KUNITZ INHIBITOR DOMAIN-CONTAINING PROTEIN"/>
    <property type="match status" value="1"/>
</dbReference>
<feature type="signal peptide" evidence="5">
    <location>
        <begin position="1"/>
        <end position="21"/>
    </location>
</feature>
<dbReference type="SUPFAM" id="SSF57362">
    <property type="entry name" value="BPTI-like"/>
    <property type="match status" value="2"/>
</dbReference>
<keyword evidence="2" id="KW-0722">Serine protease inhibitor</keyword>
<evidence type="ECO:0000256" key="2">
    <source>
        <dbReference type="ARBA" id="ARBA00022900"/>
    </source>
</evidence>
<feature type="domain" description="BPTI/Kunitz inhibitor" evidence="6">
    <location>
        <begin position="94"/>
        <end position="144"/>
    </location>
</feature>
<proteinExistence type="evidence at transcript level"/>
<evidence type="ECO:0000259" key="6">
    <source>
        <dbReference type="PROSITE" id="PS50279"/>
    </source>
</evidence>
<evidence type="ECO:0000256" key="4">
    <source>
        <dbReference type="SAM" id="MobiDB-lite"/>
    </source>
</evidence>
<protein>
    <submittedName>
        <fullName evidence="7">Putative salivary kunitz domain protein</fullName>
    </submittedName>
</protein>
<keyword evidence="5" id="KW-0732">Signal</keyword>
<evidence type="ECO:0000256" key="5">
    <source>
        <dbReference type="SAM" id="SignalP"/>
    </source>
</evidence>
<dbReference type="InterPro" id="IPR036880">
    <property type="entry name" value="Kunitz_BPTI_sf"/>
</dbReference>
<dbReference type="InterPro" id="IPR050098">
    <property type="entry name" value="TFPI/VKTCI-like"/>
</dbReference>
<dbReference type="PROSITE" id="PS50279">
    <property type="entry name" value="BPTI_KUNITZ_2"/>
    <property type="match status" value="2"/>
</dbReference>
<keyword evidence="3" id="KW-1015">Disulfide bond</keyword>
<dbReference type="AlphaFoldDB" id="A0A0K8RMI5"/>
<feature type="compositionally biased region" description="Polar residues" evidence="4">
    <location>
        <begin position="179"/>
        <end position="196"/>
    </location>
</feature>
<feature type="chain" id="PRO_5005518877" evidence="5">
    <location>
        <begin position="22"/>
        <end position="203"/>
    </location>
</feature>
<evidence type="ECO:0000256" key="3">
    <source>
        <dbReference type="ARBA" id="ARBA00023157"/>
    </source>
</evidence>
<feature type="region of interest" description="Disordered" evidence="4">
    <location>
        <begin position="173"/>
        <end position="203"/>
    </location>
</feature>
<dbReference type="SMART" id="SM00131">
    <property type="entry name" value="KU"/>
    <property type="match status" value="1"/>
</dbReference>
<reference evidence="7" key="1">
    <citation type="submission" date="2012-12" db="EMBL/GenBank/DDBJ databases">
        <title>Identification and characterization of a phenylalanine ammonia-lyase gene family in Isatis indigotica Fort.</title>
        <authorList>
            <person name="Liu Q."/>
            <person name="Chen J."/>
            <person name="Zhou X."/>
            <person name="Di P."/>
            <person name="Xiao Y."/>
            <person name="Xuan H."/>
            <person name="Zhang L."/>
            <person name="Chen W."/>
        </authorList>
    </citation>
    <scope>NUCLEOTIDE SEQUENCE</scope>
    <source>
        <tissue evidence="7">Salivary gland</tissue>
    </source>
</reference>
<organism evidence="7">
    <name type="scientific">Ixodes ricinus</name>
    <name type="common">Common tick</name>
    <name type="synonym">Acarus ricinus</name>
    <dbReference type="NCBI Taxonomy" id="34613"/>
    <lineage>
        <taxon>Eukaryota</taxon>
        <taxon>Metazoa</taxon>
        <taxon>Ecdysozoa</taxon>
        <taxon>Arthropoda</taxon>
        <taxon>Chelicerata</taxon>
        <taxon>Arachnida</taxon>
        <taxon>Acari</taxon>
        <taxon>Parasitiformes</taxon>
        <taxon>Ixodida</taxon>
        <taxon>Ixodoidea</taxon>
        <taxon>Ixodidae</taxon>
        <taxon>Ixodinae</taxon>
        <taxon>Ixodes</taxon>
    </lineage>
</organism>
<keyword evidence="1" id="KW-0646">Protease inhibitor</keyword>